<dbReference type="EMBL" id="RKQG01000006">
    <property type="protein sequence ID" value="RPE26588.1"/>
    <property type="molecule type" value="Genomic_DNA"/>
</dbReference>
<dbReference type="Gene3D" id="1.10.260.40">
    <property type="entry name" value="lambda repressor-like DNA-binding domains"/>
    <property type="match status" value="1"/>
</dbReference>
<feature type="domain" description="HTH cro/C1-type" evidence="1">
    <location>
        <begin position="35"/>
        <end position="90"/>
    </location>
</feature>
<sequence length="115" mass="12355">MRASDVHSRWELDADGWQHHPDYVAAGWRIALAGAVYEQRSARGWSEADLAEAAGLSEDQVEEIECSGVDPTPGILRALGAAFRADVLFATAGPEPGLRFVVHDEPEGGPHHQAA</sequence>
<dbReference type="InterPro" id="IPR001387">
    <property type="entry name" value="Cro/C1-type_HTH"/>
</dbReference>
<evidence type="ECO:0000259" key="1">
    <source>
        <dbReference type="SMART" id="SM00530"/>
    </source>
</evidence>
<name>A0A3N4QZZ3_9ACTN</name>
<evidence type="ECO:0000313" key="3">
    <source>
        <dbReference type="Proteomes" id="UP000266906"/>
    </source>
</evidence>
<organism evidence="2 3">
    <name type="scientific">Kitasatospora cineracea</name>
    <dbReference type="NCBI Taxonomy" id="88074"/>
    <lineage>
        <taxon>Bacteria</taxon>
        <taxon>Bacillati</taxon>
        <taxon>Actinomycetota</taxon>
        <taxon>Actinomycetes</taxon>
        <taxon>Kitasatosporales</taxon>
        <taxon>Streptomycetaceae</taxon>
        <taxon>Kitasatospora</taxon>
    </lineage>
</organism>
<keyword evidence="3" id="KW-1185">Reference proteome</keyword>
<reference evidence="2 3" key="1">
    <citation type="submission" date="2018-11" db="EMBL/GenBank/DDBJ databases">
        <title>Sequencing the genomes of 1000 actinobacteria strains.</title>
        <authorList>
            <person name="Klenk H.-P."/>
        </authorList>
    </citation>
    <scope>NUCLEOTIDE SEQUENCE [LARGE SCALE GENOMIC DNA]</scope>
    <source>
        <strain evidence="2 3">DSM 44781</strain>
    </source>
</reference>
<dbReference type="Proteomes" id="UP000266906">
    <property type="component" value="Unassembled WGS sequence"/>
</dbReference>
<dbReference type="CDD" id="cd00093">
    <property type="entry name" value="HTH_XRE"/>
    <property type="match status" value="1"/>
</dbReference>
<dbReference type="InterPro" id="IPR010982">
    <property type="entry name" value="Lambda_DNA-bd_dom_sf"/>
</dbReference>
<dbReference type="AlphaFoldDB" id="A0A3N4QZZ3"/>
<dbReference type="SMART" id="SM00530">
    <property type="entry name" value="HTH_XRE"/>
    <property type="match status" value="1"/>
</dbReference>
<protein>
    <submittedName>
        <fullName evidence="2">Helix-turn-helix protein</fullName>
    </submittedName>
</protein>
<proteinExistence type="predicted"/>
<dbReference type="GO" id="GO:0003677">
    <property type="term" value="F:DNA binding"/>
    <property type="evidence" value="ECO:0007669"/>
    <property type="project" value="InterPro"/>
</dbReference>
<gene>
    <name evidence="2" type="ORF">EDD38_7649</name>
</gene>
<comment type="caution">
    <text evidence="2">The sequence shown here is derived from an EMBL/GenBank/DDBJ whole genome shotgun (WGS) entry which is preliminary data.</text>
</comment>
<evidence type="ECO:0000313" key="2">
    <source>
        <dbReference type="EMBL" id="RPE26588.1"/>
    </source>
</evidence>
<dbReference type="RefSeq" id="WP_123821763.1">
    <property type="nucleotide sequence ID" value="NZ_RKQG01000006.1"/>
</dbReference>
<accession>A0A3N4QZZ3</accession>
<dbReference type="SUPFAM" id="SSF47413">
    <property type="entry name" value="lambda repressor-like DNA-binding domains"/>
    <property type="match status" value="1"/>
</dbReference>